<dbReference type="AlphaFoldDB" id="A0AAV5G686"/>
<dbReference type="InterPro" id="IPR036237">
    <property type="entry name" value="Xyl_isomerase-like_sf"/>
</dbReference>
<comment type="caution">
    <text evidence="2">The sequence shown here is derived from an EMBL/GenBank/DDBJ whole genome shotgun (WGS) entry which is preliminary data.</text>
</comment>
<dbReference type="Gene3D" id="3.20.20.150">
    <property type="entry name" value="Divalent-metal-dependent TIM barrel enzymes"/>
    <property type="match status" value="1"/>
</dbReference>
<dbReference type="RefSeq" id="WP_003849581.1">
    <property type="nucleotide sequence ID" value="NZ_BQKK01000001.1"/>
</dbReference>
<accession>A0AAV5G686</accession>
<protein>
    <recommendedName>
        <fullName evidence="1">Xylose isomerase-like TIM barrel domain-containing protein</fullName>
    </recommendedName>
</protein>
<dbReference type="InterPro" id="IPR013022">
    <property type="entry name" value="Xyl_isomerase-like_TIM-brl"/>
</dbReference>
<evidence type="ECO:0000313" key="2">
    <source>
        <dbReference type="EMBL" id="GJN41817.1"/>
    </source>
</evidence>
<dbReference type="EMBL" id="BQKK01000001">
    <property type="protein sequence ID" value="GJN41817.1"/>
    <property type="molecule type" value="Genomic_DNA"/>
</dbReference>
<gene>
    <name evidence="2" type="ORF">CAT723_02960</name>
</gene>
<reference evidence="2" key="1">
    <citation type="submission" date="2021-12" db="EMBL/GenBank/DDBJ databases">
        <title>Draft genome sequence of Corynebacterium ammoniagenes strain T-723.</title>
        <authorList>
            <person name="Matsuzawa M."/>
            <person name="Hiratani M."/>
            <person name="Abe I."/>
            <person name="Tsuji Y."/>
            <person name="Nakamura J."/>
        </authorList>
    </citation>
    <scope>NUCLEOTIDE SEQUENCE</scope>
    <source>
        <strain evidence="2">T-723</strain>
    </source>
</reference>
<name>A0AAV5G686_CORAM</name>
<evidence type="ECO:0000313" key="3">
    <source>
        <dbReference type="Proteomes" id="UP001054925"/>
    </source>
</evidence>
<organism evidence="2 3">
    <name type="scientific">Corynebacterium ammoniagenes</name>
    <name type="common">Brevibacterium ammoniagenes</name>
    <dbReference type="NCBI Taxonomy" id="1697"/>
    <lineage>
        <taxon>Bacteria</taxon>
        <taxon>Bacillati</taxon>
        <taxon>Actinomycetota</taxon>
        <taxon>Actinomycetes</taxon>
        <taxon>Mycobacteriales</taxon>
        <taxon>Corynebacteriaceae</taxon>
        <taxon>Corynebacterium</taxon>
    </lineage>
</organism>
<proteinExistence type="predicted"/>
<dbReference type="Proteomes" id="UP001054925">
    <property type="component" value="Unassembled WGS sequence"/>
</dbReference>
<evidence type="ECO:0000259" key="1">
    <source>
        <dbReference type="Pfam" id="PF01261"/>
    </source>
</evidence>
<feature type="domain" description="Xylose isomerase-like TIM barrel" evidence="1">
    <location>
        <begin position="23"/>
        <end position="239"/>
    </location>
</feature>
<dbReference type="Pfam" id="PF01261">
    <property type="entry name" value="AP_endonuc_2"/>
    <property type="match status" value="1"/>
</dbReference>
<sequence>MSTRELGVAPLSALNTSPEDFIYQAQEVGFDFVGLRVIPVTPQEPQYDLSEGSELFNKVIKALDRTGLYVKDAEFILLDGTDQRDQWMTALERAALFGARTLTVAVGMTDLAKTKDIVTEMVEAGKDFNVTPAIEPISYQGVRDLDAVEEIAKTGSFFLPDTLHLHRFGATPQQLGAVTAHIPMIQICGAEPQRPTNREGLVEESRGHRLAPNAGASDVVGYLRAVSPDIPVSVEAPNDIFVGQYGSRAWLEKLHQAGRDVIASAAHS</sequence>
<dbReference type="SUPFAM" id="SSF51658">
    <property type="entry name" value="Xylose isomerase-like"/>
    <property type="match status" value="1"/>
</dbReference>